<dbReference type="CDD" id="cd07067">
    <property type="entry name" value="HP_PGM_like"/>
    <property type="match status" value="1"/>
</dbReference>
<evidence type="ECO:0000256" key="4">
    <source>
        <dbReference type="ARBA" id="ARBA00023235"/>
    </source>
</evidence>
<sequence>MWNGKYPGCQETFTGWTDVSLSPIGEQEAIRTGRMLTEFTGRVDALFTSTLTRAKMTAHHCWWAYYDRLEEQYRQQKQYQYYNQPNGLRHHTDIVDHPYQAPARFVIDHRLNERHYGSLQGLIKAEVESGVYGHAPEDVRQWRRSWHAIPPPLKDDDPRRVAELRMFMNICGERKVPKSESLAMVAENRIRPFLADKLTPMLDSAYESKSLSSSTEGSTSDTAIEGGTALIVAHANSLRALIGVVCNVEQDPLGLALKKLESMNIPTASPLVIRYRKTTEKGCYYPVDDALGKEAKNELPVHPLSSLPRLRKQTHQTDQTESTLARWEAAQNNAAGIEIESLID</sequence>
<gene>
    <name evidence="7" type="ORF">ACHAW5_001101</name>
</gene>
<evidence type="ECO:0000256" key="3">
    <source>
        <dbReference type="ARBA" id="ARBA00023152"/>
    </source>
</evidence>
<protein>
    <recommendedName>
        <fullName evidence="2">phosphoglycerate mutase (2,3-diphosphoglycerate-dependent)</fullName>
        <ecNumber evidence="2">5.4.2.11</ecNumber>
    </recommendedName>
</protein>
<evidence type="ECO:0000256" key="5">
    <source>
        <dbReference type="PIRSR" id="PIRSR613078-2"/>
    </source>
</evidence>
<feature type="binding site" evidence="5">
    <location>
        <begin position="14"/>
        <end position="15"/>
    </location>
    <ligand>
        <name>substrate</name>
    </ligand>
</feature>
<dbReference type="EC" id="5.4.2.11" evidence="2"/>
<feature type="binding site" evidence="5">
    <location>
        <position position="53"/>
    </location>
    <ligand>
        <name>substrate</name>
    </ligand>
</feature>
<keyword evidence="3" id="KW-0324">Glycolysis</keyword>
<dbReference type="PANTHER" id="PTHR11931">
    <property type="entry name" value="PHOSPHOGLYCERATE MUTASE"/>
    <property type="match status" value="1"/>
</dbReference>
<dbReference type="SMART" id="SM00855">
    <property type="entry name" value="PGAM"/>
    <property type="match status" value="1"/>
</dbReference>
<feature type="binding site" evidence="5">
    <location>
        <begin position="113"/>
        <end position="116"/>
    </location>
    <ligand>
        <name>substrate</name>
    </ligand>
</feature>
<dbReference type="Proteomes" id="UP001530315">
    <property type="component" value="Unassembled WGS sequence"/>
</dbReference>
<name>A0ABD3PW76_9STRA</name>
<evidence type="ECO:0000313" key="8">
    <source>
        <dbReference type="Proteomes" id="UP001530315"/>
    </source>
</evidence>
<dbReference type="InterPro" id="IPR005952">
    <property type="entry name" value="Phosphogly_mut1"/>
</dbReference>
<feature type="site" description="Transition state stabilizer" evidence="6">
    <location>
        <position position="234"/>
    </location>
</feature>
<dbReference type="GO" id="GO:0004619">
    <property type="term" value="F:phosphoglycerate mutase activity"/>
    <property type="evidence" value="ECO:0007669"/>
    <property type="project" value="UniProtKB-EC"/>
</dbReference>
<dbReference type="AlphaFoldDB" id="A0ABD3PW76"/>
<dbReference type="InterPro" id="IPR029033">
    <property type="entry name" value="His_PPase_superfam"/>
</dbReference>
<dbReference type="Pfam" id="PF00300">
    <property type="entry name" value="His_Phos_1"/>
    <property type="match status" value="1"/>
</dbReference>
<dbReference type="Gene3D" id="3.40.50.1240">
    <property type="entry name" value="Phosphoglycerate mutase-like"/>
    <property type="match status" value="1"/>
</dbReference>
<organism evidence="7 8">
    <name type="scientific">Stephanodiscus triporus</name>
    <dbReference type="NCBI Taxonomy" id="2934178"/>
    <lineage>
        <taxon>Eukaryota</taxon>
        <taxon>Sar</taxon>
        <taxon>Stramenopiles</taxon>
        <taxon>Ochrophyta</taxon>
        <taxon>Bacillariophyta</taxon>
        <taxon>Coscinodiscophyceae</taxon>
        <taxon>Thalassiosirophycidae</taxon>
        <taxon>Stephanodiscales</taxon>
        <taxon>Stephanodiscaceae</taxon>
        <taxon>Stephanodiscus</taxon>
    </lineage>
</organism>
<dbReference type="EMBL" id="JALLAZ020000561">
    <property type="protein sequence ID" value="KAL3792275.1"/>
    <property type="molecule type" value="Genomic_DNA"/>
</dbReference>
<proteinExistence type="inferred from homology"/>
<comment type="caution">
    <text evidence="7">The sequence shown here is derived from an EMBL/GenBank/DDBJ whole genome shotgun (WGS) entry which is preliminary data.</text>
</comment>
<feature type="binding site" evidence="5">
    <location>
        <begin position="143"/>
        <end position="144"/>
    </location>
    <ligand>
        <name>substrate</name>
    </ligand>
</feature>
<accession>A0ABD3PW76</accession>
<comment type="similarity">
    <text evidence="1">Belongs to the phosphoglycerate mutase family. BPG-dependent PGAM subfamily.</text>
</comment>
<dbReference type="InterPro" id="IPR013078">
    <property type="entry name" value="His_Pase_superF_clade-1"/>
</dbReference>
<reference evidence="7 8" key="1">
    <citation type="submission" date="2024-10" db="EMBL/GenBank/DDBJ databases">
        <title>Updated reference genomes for cyclostephanoid diatoms.</title>
        <authorList>
            <person name="Roberts W.R."/>
            <person name="Alverson A.J."/>
        </authorList>
    </citation>
    <scope>NUCLEOTIDE SEQUENCE [LARGE SCALE GENOMIC DNA]</scope>
    <source>
        <strain evidence="7 8">AJA276-08</strain>
    </source>
</reference>
<evidence type="ECO:0000256" key="6">
    <source>
        <dbReference type="PIRSR" id="PIRSR613078-3"/>
    </source>
</evidence>
<keyword evidence="4" id="KW-0413">Isomerase</keyword>
<evidence type="ECO:0000256" key="1">
    <source>
        <dbReference type="ARBA" id="ARBA00006717"/>
    </source>
</evidence>
<dbReference type="GO" id="GO:0006096">
    <property type="term" value="P:glycolytic process"/>
    <property type="evidence" value="ECO:0007669"/>
    <property type="project" value="UniProtKB-KW"/>
</dbReference>
<evidence type="ECO:0000313" key="7">
    <source>
        <dbReference type="EMBL" id="KAL3792275.1"/>
    </source>
</evidence>
<evidence type="ECO:0000256" key="2">
    <source>
        <dbReference type="ARBA" id="ARBA00012028"/>
    </source>
</evidence>
<dbReference type="SUPFAM" id="SSF53254">
    <property type="entry name" value="Phosphoglycerate mutase-like"/>
    <property type="match status" value="1"/>
</dbReference>
<keyword evidence="8" id="KW-1185">Reference proteome</keyword>
<feature type="binding site" evidence="5">
    <location>
        <position position="124"/>
    </location>
    <ligand>
        <name>substrate</name>
    </ligand>
</feature>